<dbReference type="EMBL" id="LVZK01000001">
    <property type="protein sequence ID" value="OAP86634.1"/>
    <property type="molecule type" value="Genomic_DNA"/>
</dbReference>
<keyword evidence="1" id="KW-1133">Transmembrane helix</keyword>
<dbReference type="Proteomes" id="UP000078368">
    <property type="component" value="Unassembled WGS sequence"/>
</dbReference>
<accession>A0A179B6H1</accession>
<keyword evidence="3" id="KW-1185">Reference proteome</keyword>
<dbReference type="RefSeq" id="WP_009199111.1">
    <property type="nucleotide sequence ID" value="NZ_LVZK01000001.1"/>
</dbReference>
<dbReference type="AlphaFoldDB" id="A0A179B6H1"/>
<evidence type="ECO:0000256" key="1">
    <source>
        <dbReference type="SAM" id="Phobius"/>
    </source>
</evidence>
<gene>
    <name evidence="2" type="ORF">A4H34_05775</name>
</gene>
<name>A0A179B6H1_9ACTO</name>
<evidence type="ECO:0000313" key="3">
    <source>
        <dbReference type="Proteomes" id="UP000078368"/>
    </source>
</evidence>
<reference evidence="2 3" key="1">
    <citation type="submission" date="2016-04" db="EMBL/GenBank/DDBJ databases">
        <title>Peptidophaga gingivicola gen. nov., sp. nov., isolated from human subgingival plaque.</title>
        <authorList>
            <person name="Beall C.J."/>
            <person name="Mokrzan E.M."/>
            <person name="Griffen A.L."/>
            <person name="Leys E.J."/>
        </authorList>
    </citation>
    <scope>NUCLEOTIDE SEQUENCE [LARGE SCALE GENOMIC DNA]</scope>
    <source>
        <strain evidence="2 3">BA112</strain>
    </source>
</reference>
<protein>
    <submittedName>
        <fullName evidence="2">Uncharacterized protein</fullName>
    </submittedName>
</protein>
<keyword evidence="1" id="KW-0472">Membrane</keyword>
<comment type="caution">
    <text evidence="2">The sequence shown here is derived from an EMBL/GenBank/DDBJ whole genome shotgun (WGS) entry which is preliminary data.</text>
</comment>
<organism evidence="2 3">
    <name type="scientific">Peptidiphaga gingivicola</name>
    <dbReference type="NCBI Taxonomy" id="2741497"/>
    <lineage>
        <taxon>Bacteria</taxon>
        <taxon>Bacillati</taxon>
        <taxon>Actinomycetota</taxon>
        <taxon>Actinomycetes</taxon>
        <taxon>Actinomycetales</taxon>
        <taxon>Actinomycetaceae</taxon>
        <taxon>Peptidiphaga</taxon>
    </lineage>
</organism>
<keyword evidence="1" id="KW-0812">Transmembrane</keyword>
<evidence type="ECO:0000313" key="2">
    <source>
        <dbReference type="EMBL" id="OAP86634.1"/>
    </source>
</evidence>
<sequence length="70" mass="7884">MTVPVSIAIDVVALCVLWFFNPARKRQAAVFRREEGSSYVEARRGELQDESESKDGGREIVYGGALYPYE</sequence>
<feature type="transmembrane region" description="Helical" evidence="1">
    <location>
        <begin position="6"/>
        <end position="23"/>
    </location>
</feature>
<proteinExistence type="predicted"/>